<comment type="similarity">
    <text evidence="1">Belongs to the GSKIP family.</text>
</comment>
<evidence type="ECO:0000256" key="1">
    <source>
        <dbReference type="ARBA" id="ARBA00009571"/>
    </source>
</evidence>
<organism evidence="3">
    <name type="scientific">Corethrella appendiculata</name>
    <dbReference type="NCBI Taxonomy" id="1370023"/>
    <lineage>
        <taxon>Eukaryota</taxon>
        <taxon>Metazoa</taxon>
        <taxon>Ecdysozoa</taxon>
        <taxon>Arthropoda</taxon>
        <taxon>Hexapoda</taxon>
        <taxon>Insecta</taxon>
        <taxon>Pterygota</taxon>
        <taxon>Neoptera</taxon>
        <taxon>Endopterygota</taxon>
        <taxon>Diptera</taxon>
        <taxon>Nematocera</taxon>
        <taxon>Culicoidea</taxon>
        <taxon>Chaoboridae</taxon>
        <taxon>Corethrella</taxon>
    </lineage>
</organism>
<dbReference type="PANTHER" id="PTHR12490">
    <property type="entry name" value="GSK3B-INTERACTING PROTEIN"/>
    <property type="match status" value="1"/>
</dbReference>
<evidence type="ECO:0000259" key="2">
    <source>
        <dbReference type="Pfam" id="PF05303"/>
    </source>
</evidence>
<sequence length="113" mass="12745">ETDEDILDWRKEAAAVIGDVKKHVKLIEISQKLPVTDKEVFLNILTLETVKFCIKMSADGFQIVGKDFDLIDNEQSSKEEIYETPYSLLTKISSSYVNSFGSSLVDALNKLQD</sequence>
<dbReference type="GO" id="GO:0005737">
    <property type="term" value="C:cytoplasm"/>
    <property type="evidence" value="ECO:0007669"/>
    <property type="project" value="TreeGrafter"/>
</dbReference>
<dbReference type="InterPro" id="IPR023231">
    <property type="entry name" value="GSKIP_dom_sf"/>
</dbReference>
<proteinExistence type="evidence at transcript level"/>
<dbReference type="SUPFAM" id="SSF103107">
    <property type="entry name" value="Hypothetical protein c14orf129, hspc210"/>
    <property type="match status" value="1"/>
</dbReference>
<accession>U5ERS0</accession>
<evidence type="ECO:0000313" key="3">
    <source>
        <dbReference type="EMBL" id="JAB56264.1"/>
    </source>
</evidence>
<dbReference type="Pfam" id="PF05303">
    <property type="entry name" value="GSKIP_dom"/>
    <property type="match status" value="1"/>
</dbReference>
<dbReference type="Gene3D" id="3.30.2280.10">
    <property type="entry name" value="Hypothetical protein (hspc210)"/>
    <property type="match status" value="1"/>
</dbReference>
<dbReference type="GO" id="GO:0051018">
    <property type="term" value="F:protein kinase A binding"/>
    <property type="evidence" value="ECO:0007669"/>
    <property type="project" value="TreeGrafter"/>
</dbReference>
<feature type="domain" description="GSKIP" evidence="2">
    <location>
        <begin position="10"/>
        <end position="111"/>
    </location>
</feature>
<dbReference type="GO" id="GO:0019207">
    <property type="term" value="F:kinase regulator activity"/>
    <property type="evidence" value="ECO:0007669"/>
    <property type="project" value="TreeGrafter"/>
</dbReference>
<dbReference type="InterPro" id="IPR007967">
    <property type="entry name" value="GSKIP_dom"/>
</dbReference>
<dbReference type="InterPro" id="IPR037395">
    <property type="entry name" value="GSKIP"/>
</dbReference>
<name>U5ERS0_9DIPT</name>
<protein>
    <recommendedName>
        <fullName evidence="2">GSKIP domain-containing protein</fullName>
    </recommendedName>
</protein>
<reference evidence="3" key="1">
    <citation type="journal article" date="2014" name="Insect Biochem. Mol. Biol.">
        <title>An insight into the sialome of the frog biting fly, Corethrella appendiculata.</title>
        <authorList>
            <person name="Ribeiro J.M.C."/>
            <person name="Chagas A.C."/>
            <person name="Pham V.M."/>
            <person name="Lounibos L.P."/>
            <person name="Calvo E."/>
        </authorList>
    </citation>
    <scope>NUCLEOTIDE SEQUENCE</scope>
    <source>
        <tissue evidence="3">Salivary glands</tissue>
    </source>
</reference>
<feature type="non-terminal residue" evidence="3">
    <location>
        <position position="1"/>
    </location>
</feature>
<dbReference type="PANTHER" id="PTHR12490:SF4">
    <property type="entry name" value="GSK3B-INTERACTING PROTEIN"/>
    <property type="match status" value="1"/>
</dbReference>
<dbReference type="EMBL" id="GANO01003607">
    <property type="protein sequence ID" value="JAB56264.1"/>
    <property type="molecule type" value="mRNA"/>
</dbReference>
<dbReference type="GO" id="GO:0060828">
    <property type="term" value="P:regulation of canonical Wnt signaling pathway"/>
    <property type="evidence" value="ECO:0007669"/>
    <property type="project" value="InterPro"/>
</dbReference>
<dbReference type="AlphaFoldDB" id="U5ERS0"/>